<feature type="region of interest" description="Disordered" evidence="1">
    <location>
        <begin position="1"/>
        <end position="52"/>
    </location>
</feature>
<dbReference type="EMBL" id="SSSM01000001">
    <property type="protein sequence ID" value="THG33207.1"/>
    <property type="molecule type" value="Genomic_DNA"/>
</dbReference>
<dbReference type="Proteomes" id="UP000309133">
    <property type="component" value="Unassembled WGS sequence"/>
</dbReference>
<reference evidence="2 3" key="1">
    <citation type="submission" date="2019-04" db="EMBL/GenBank/DDBJ databases">
        <authorList>
            <person name="Jiang L."/>
        </authorList>
    </citation>
    <scope>NUCLEOTIDE SEQUENCE [LARGE SCALE GENOMIC DNA]</scope>
    <source>
        <strain evidence="2 3">YIM 131853</strain>
    </source>
</reference>
<evidence type="ECO:0000313" key="2">
    <source>
        <dbReference type="EMBL" id="THG33207.1"/>
    </source>
</evidence>
<name>A0A4V3WTU4_9MICO</name>
<evidence type="ECO:0000313" key="3">
    <source>
        <dbReference type="Proteomes" id="UP000309133"/>
    </source>
</evidence>
<sequence>MPISDAAIPTAQSPASRGRGGRRGTPPFSPERLRPSRAFRFSGSPPDRLGPTLGDRMLSWTTLPDSDIVSVVYNGGLTPAEIDGLRTELASTVAAHGAAKLLVEIGKDGGMPSKSLIDELSGEELLRKLGRSAVLTDKSLLRMMIAAGAKMAPIEVRVFKVAERDEAVAWLRA</sequence>
<dbReference type="Pfam" id="PF11964">
    <property type="entry name" value="SpoIIAA-like"/>
    <property type="match status" value="1"/>
</dbReference>
<dbReference type="Gene3D" id="3.40.50.10600">
    <property type="entry name" value="SpoIIaa-like domains"/>
    <property type="match status" value="1"/>
</dbReference>
<evidence type="ECO:0000256" key="1">
    <source>
        <dbReference type="SAM" id="MobiDB-lite"/>
    </source>
</evidence>
<proteinExistence type="predicted"/>
<organism evidence="2 3">
    <name type="scientific">Naasia lichenicola</name>
    <dbReference type="NCBI Taxonomy" id="2565933"/>
    <lineage>
        <taxon>Bacteria</taxon>
        <taxon>Bacillati</taxon>
        <taxon>Actinomycetota</taxon>
        <taxon>Actinomycetes</taxon>
        <taxon>Micrococcales</taxon>
        <taxon>Microbacteriaceae</taxon>
        <taxon>Naasia</taxon>
    </lineage>
</organism>
<gene>
    <name evidence="2" type="ORF">E6C64_02305</name>
</gene>
<comment type="caution">
    <text evidence="2">The sequence shown here is derived from an EMBL/GenBank/DDBJ whole genome shotgun (WGS) entry which is preliminary data.</text>
</comment>
<keyword evidence="3" id="KW-1185">Reference proteome</keyword>
<dbReference type="AlphaFoldDB" id="A0A4V3WTU4"/>
<dbReference type="InterPro" id="IPR038396">
    <property type="entry name" value="SpoIIAA-like_sf"/>
</dbReference>
<dbReference type="SUPFAM" id="SSF52091">
    <property type="entry name" value="SpoIIaa-like"/>
    <property type="match status" value="1"/>
</dbReference>
<protein>
    <submittedName>
        <fullName evidence="2">STAS/SEC14 domain-containing protein</fullName>
    </submittedName>
</protein>
<accession>A0A4V3WTU4</accession>
<dbReference type="InterPro" id="IPR036513">
    <property type="entry name" value="STAS_dom_sf"/>
</dbReference>
<dbReference type="InterPro" id="IPR021866">
    <property type="entry name" value="SpoIIAA-like"/>
</dbReference>